<proteinExistence type="predicted"/>
<evidence type="ECO:0008006" key="3">
    <source>
        <dbReference type="Google" id="ProtNLM"/>
    </source>
</evidence>
<gene>
    <name evidence="1" type="ORF">V1351_09190</name>
</gene>
<keyword evidence="2" id="KW-1185">Reference proteome</keyword>
<dbReference type="Proteomes" id="UP001382727">
    <property type="component" value="Chromosome"/>
</dbReference>
<organism evidence="1 2">
    <name type="scientific">Janibacter alittae</name>
    <dbReference type="NCBI Taxonomy" id="3115209"/>
    <lineage>
        <taxon>Bacteria</taxon>
        <taxon>Bacillati</taxon>
        <taxon>Actinomycetota</taxon>
        <taxon>Actinomycetes</taxon>
        <taxon>Micrococcales</taxon>
        <taxon>Intrasporangiaceae</taxon>
        <taxon>Janibacter</taxon>
    </lineage>
</organism>
<dbReference type="EMBL" id="CP144913">
    <property type="protein sequence ID" value="WXB75145.1"/>
    <property type="molecule type" value="Genomic_DNA"/>
</dbReference>
<protein>
    <recommendedName>
        <fullName evidence="3">DUF3887 domain-containing protein</fullName>
    </recommendedName>
</protein>
<dbReference type="RefSeq" id="WP_338747858.1">
    <property type="nucleotide sequence ID" value="NZ_CP144913.1"/>
</dbReference>
<reference evidence="1 2" key="1">
    <citation type="submission" date="2024-02" db="EMBL/GenBank/DDBJ databases">
        <title>Janibacter sp. nov., isolated from gut of marine sandworm.</title>
        <authorList>
            <person name="Kim B."/>
            <person name="Jun M.O."/>
            <person name="Shin N.-R."/>
        </authorList>
    </citation>
    <scope>NUCLEOTIDE SEQUENCE [LARGE SCALE GENOMIC DNA]</scope>
    <source>
        <strain evidence="1 2">A1S7</strain>
    </source>
</reference>
<evidence type="ECO:0000313" key="2">
    <source>
        <dbReference type="Proteomes" id="UP001382727"/>
    </source>
</evidence>
<accession>A0ABZ2MDN0</accession>
<sequence length="201" mass="22478">MVDKFVNHWFTVDMEAIREAQQAVDRAKDQLRSAVQEARSQGQTWAAIGQALNMSRQAAFKRFGEVTNPVDGRKIEGVRMSIDQVRRTTEQIFDLISAGEYDKLEQLIHPEVRNELPASLISETWARVLTEVGVKESYVDTHVALPAGERIEEDDQILGTVVGVTTLNCEAGEMMGRVAVDDHQRVVGLLIVTPDYSPLPF</sequence>
<dbReference type="Gene3D" id="3.10.450.590">
    <property type="match status" value="1"/>
</dbReference>
<name>A0ABZ2MDN0_9MICO</name>
<evidence type="ECO:0000313" key="1">
    <source>
        <dbReference type="EMBL" id="WXB75145.1"/>
    </source>
</evidence>